<keyword evidence="2" id="KW-0813">Transport</keyword>
<dbReference type="Pfam" id="PF07690">
    <property type="entry name" value="MFS_1"/>
    <property type="match status" value="1"/>
</dbReference>
<feature type="transmembrane region" description="Helical" evidence="6">
    <location>
        <begin position="212"/>
        <end position="238"/>
    </location>
</feature>
<keyword evidence="5 6" id="KW-0472">Membrane</keyword>
<evidence type="ECO:0000259" key="7">
    <source>
        <dbReference type="PROSITE" id="PS50850"/>
    </source>
</evidence>
<dbReference type="KEGG" id="sca:SCA_1754"/>
<evidence type="ECO:0000256" key="3">
    <source>
        <dbReference type="ARBA" id="ARBA00022692"/>
    </source>
</evidence>
<feature type="transmembrane region" description="Helical" evidence="6">
    <location>
        <begin position="20"/>
        <end position="40"/>
    </location>
</feature>
<feature type="transmembrane region" description="Helical" evidence="6">
    <location>
        <begin position="82"/>
        <end position="99"/>
    </location>
</feature>
<dbReference type="eggNOG" id="COG2814">
    <property type="taxonomic scope" value="Bacteria"/>
</dbReference>
<organism evidence="8 9">
    <name type="scientific">Staphylococcus carnosus (strain TM300)</name>
    <dbReference type="NCBI Taxonomy" id="396513"/>
    <lineage>
        <taxon>Bacteria</taxon>
        <taxon>Bacillati</taxon>
        <taxon>Bacillota</taxon>
        <taxon>Bacilli</taxon>
        <taxon>Bacillales</taxon>
        <taxon>Staphylococcaceae</taxon>
        <taxon>Staphylococcus</taxon>
    </lineage>
</organism>
<feature type="transmembrane region" description="Helical" evidence="6">
    <location>
        <begin position="305"/>
        <end position="326"/>
    </location>
</feature>
<dbReference type="AlphaFoldDB" id="B9DM13"/>
<feature type="transmembrane region" description="Helical" evidence="6">
    <location>
        <begin position="338"/>
        <end position="358"/>
    </location>
</feature>
<accession>B9DM13</accession>
<dbReference type="GO" id="GO:0022857">
    <property type="term" value="F:transmembrane transporter activity"/>
    <property type="evidence" value="ECO:0007669"/>
    <property type="project" value="InterPro"/>
</dbReference>
<evidence type="ECO:0000313" key="8">
    <source>
        <dbReference type="EMBL" id="CAL28660.1"/>
    </source>
</evidence>
<sequence length="398" mass="43306">MEQTETHRAPIWTKSFNMNFLVNFFVYLCMYLLIVVIAGYSKTEFHASDSLAGLVTGLFIVGSLIGRFITGKYVNAIGPKKTLLIGIIFLIITQLLYFIEGSLGFLMFTRLINGIATAVATTATGTIAAYITPPERKSEGISMFSLSLVLGTAIGPFFGLLLSSHYSIDILFGLCLVFGVVSLILSFFINIEFKTTPIAITEGKKGFSLNQFIALDAVPIAIVILITGLTYSSILTFLKFFAEERDLVTVSSYFFIFYAITSLVTRPVTGRLMDNKNENVVVYPAYVFLFATFVMLYFAHSGWLLLLAGAALGIGYGNLSSLMQAIAIKVTTPEKYGLATSTYFIGIDIGIGFGPSLLGAFTSSITYGQLYGAMAILTVITAIVYFLLHGRKVKSLAG</sequence>
<evidence type="ECO:0000256" key="4">
    <source>
        <dbReference type="ARBA" id="ARBA00022989"/>
    </source>
</evidence>
<evidence type="ECO:0000256" key="1">
    <source>
        <dbReference type="ARBA" id="ARBA00004651"/>
    </source>
</evidence>
<feature type="transmembrane region" description="Helical" evidence="6">
    <location>
        <begin position="143"/>
        <end position="164"/>
    </location>
</feature>
<dbReference type="Gene3D" id="1.20.1250.20">
    <property type="entry name" value="MFS general substrate transporter like domains"/>
    <property type="match status" value="2"/>
</dbReference>
<keyword evidence="9" id="KW-1185">Reference proteome</keyword>
<evidence type="ECO:0000256" key="2">
    <source>
        <dbReference type="ARBA" id="ARBA00022448"/>
    </source>
</evidence>
<dbReference type="HOGENOM" id="CLU_001265_10_13_9"/>
<feature type="transmembrane region" description="Helical" evidence="6">
    <location>
        <begin position="170"/>
        <end position="191"/>
    </location>
</feature>
<keyword evidence="3 6" id="KW-0812">Transmembrane</keyword>
<dbReference type="InterPro" id="IPR011701">
    <property type="entry name" value="MFS"/>
</dbReference>
<proteinExistence type="predicted"/>
<feature type="domain" description="Major facilitator superfamily (MFS) profile" evidence="7">
    <location>
        <begin position="15"/>
        <end position="393"/>
    </location>
</feature>
<gene>
    <name evidence="8" type="ordered locus">Sca_1754</name>
</gene>
<name>B9DM13_STACT</name>
<dbReference type="PANTHER" id="PTHR23531:SF1">
    <property type="entry name" value="QUINOLENE RESISTANCE PROTEIN NORA"/>
    <property type="match status" value="1"/>
</dbReference>
<feature type="transmembrane region" description="Helical" evidence="6">
    <location>
        <begin position="250"/>
        <end position="268"/>
    </location>
</feature>
<feature type="transmembrane region" description="Helical" evidence="6">
    <location>
        <begin position="111"/>
        <end position="131"/>
    </location>
</feature>
<dbReference type="PROSITE" id="PS50850">
    <property type="entry name" value="MFS"/>
    <property type="match status" value="1"/>
</dbReference>
<protein>
    <recommendedName>
        <fullName evidence="7">Major facilitator superfamily (MFS) profile domain-containing protein</fullName>
    </recommendedName>
</protein>
<dbReference type="InterPro" id="IPR052714">
    <property type="entry name" value="MFS_Exporter"/>
</dbReference>
<dbReference type="SUPFAM" id="SSF103473">
    <property type="entry name" value="MFS general substrate transporter"/>
    <property type="match status" value="1"/>
</dbReference>
<reference evidence="8 9" key="1">
    <citation type="journal article" date="2009" name="Appl. Environ. Microbiol.">
        <title>Genome analysis of the meat starter culture bacterium Staphylococcus carnosus TM300.</title>
        <authorList>
            <person name="Rosenstein R."/>
            <person name="Nerz C."/>
            <person name="Biswas L."/>
            <person name="Resch A."/>
            <person name="Raddatz G."/>
            <person name="Schuster S.C."/>
            <person name="Goetz F."/>
        </authorList>
    </citation>
    <scope>NUCLEOTIDE SEQUENCE [LARGE SCALE GENOMIC DNA]</scope>
    <source>
        <strain evidence="8 9">TM300</strain>
    </source>
</reference>
<dbReference type="GO" id="GO:0005886">
    <property type="term" value="C:plasma membrane"/>
    <property type="evidence" value="ECO:0007669"/>
    <property type="project" value="UniProtKB-SubCell"/>
</dbReference>
<evidence type="ECO:0000313" key="9">
    <source>
        <dbReference type="Proteomes" id="UP000000444"/>
    </source>
</evidence>
<evidence type="ECO:0000256" key="5">
    <source>
        <dbReference type="ARBA" id="ARBA00023136"/>
    </source>
</evidence>
<dbReference type="Proteomes" id="UP000000444">
    <property type="component" value="Chromosome"/>
</dbReference>
<dbReference type="InterPro" id="IPR036259">
    <property type="entry name" value="MFS_trans_sf"/>
</dbReference>
<comment type="subcellular location">
    <subcellularLocation>
        <location evidence="1">Cell membrane</location>
        <topology evidence="1">Multi-pass membrane protein</topology>
    </subcellularLocation>
</comment>
<dbReference type="EMBL" id="AM295250">
    <property type="protein sequence ID" value="CAL28660.1"/>
    <property type="molecule type" value="Genomic_DNA"/>
</dbReference>
<dbReference type="InterPro" id="IPR020846">
    <property type="entry name" value="MFS_dom"/>
</dbReference>
<keyword evidence="4 6" id="KW-1133">Transmembrane helix</keyword>
<feature type="transmembrane region" description="Helical" evidence="6">
    <location>
        <begin position="280"/>
        <end position="299"/>
    </location>
</feature>
<feature type="transmembrane region" description="Helical" evidence="6">
    <location>
        <begin position="52"/>
        <end position="70"/>
    </location>
</feature>
<feature type="transmembrane region" description="Helical" evidence="6">
    <location>
        <begin position="370"/>
        <end position="388"/>
    </location>
</feature>
<evidence type="ECO:0000256" key="6">
    <source>
        <dbReference type="SAM" id="Phobius"/>
    </source>
</evidence>
<dbReference type="PANTHER" id="PTHR23531">
    <property type="entry name" value="QUINOLENE RESISTANCE PROTEIN NORA"/>
    <property type="match status" value="1"/>
</dbReference>